<dbReference type="AlphaFoldDB" id="A0A9Q5I111"/>
<gene>
    <name evidence="3" type="ORF">A7U60_g3263</name>
</gene>
<dbReference type="Gene3D" id="1.25.40.10">
    <property type="entry name" value="Tetratricopeptide repeat domain"/>
    <property type="match status" value="4"/>
</dbReference>
<evidence type="ECO:0000313" key="4">
    <source>
        <dbReference type="Proteomes" id="UP000757232"/>
    </source>
</evidence>
<organism evidence="3 4">
    <name type="scientific">Sanghuangporus baumii</name>
    <name type="common">Phellinus baumii</name>
    <dbReference type="NCBI Taxonomy" id="108892"/>
    <lineage>
        <taxon>Eukaryota</taxon>
        <taxon>Fungi</taxon>
        <taxon>Dikarya</taxon>
        <taxon>Basidiomycota</taxon>
        <taxon>Agaricomycotina</taxon>
        <taxon>Agaricomycetes</taxon>
        <taxon>Hymenochaetales</taxon>
        <taxon>Hymenochaetaceae</taxon>
        <taxon>Sanghuangporus</taxon>
    </lineage>
</organism>
<feature type="compositionally biased region" description="Polar residues" evidence="2">
    <location>
        <begin position="19"/>
        <end position="31"/>
    </location>
</feature>
<feature type="repeat" description="PPR" evidence="1">
    <location>
        <begin position="614"/>
        <end position="648"/>
    </location>
</feature>
<evidence type="ECO:0000256" key="1">
    <source>
        <dbReference type="PROSITE-ProRule" id="PRU00708"/>
    </source>
</evidence>
<feature type="repeat" description="PPR" evidence="1">
    <location>
        <begin position="429"/>
        <end position="463"/>
    </location>
</feature>
<dbReference type="Pfam" id="PF13041">
    <property type="entry name" value="PPR_2"/>
    <property type="match status" value="2"/>
</dbReference>
<keyword evidence="4" id="KW-1185">Reference proteome</keyword>
<feature type="repeat" description="PPR" evidence="1">
    <location>
        <begin position="464"/>
        <end position="498"/>
    </location>
</feature>
<evidence type="ECO:0000256" key="2">
    <source>
        <dbReference type="SAM" id="MobiDB-lite"/>
    </source>
</evidence>
<dbReference type="PANTHER" id="PTHR46862:SF5">
    <property type="entry name" value="OS02G0170000 PROTEIN"/>
    <property type="match status" value="1"/>
</dbReference>
<sequence>MFSRSIASAASIPIRRAATLSSPRTQSTRSLNFRDKNFPNNRSSLQEVWEALSESCSANDIRLVGPPELFGFGGRILRENGLAGEVLTNPNEWGHRVEKLVFELKKRVGVPSPVEVSQLECLSVVAQALQGRSEEAATVLHSYLEQGRLKTRSATDHQRWVLDTFKHTLLSLLRHISGTRAIEFYLDNHKLLAGYLKIGLAGAPHRSSSRLYKHLVTELSAICKAIDSPAAFLSSRKNIWEKERISLLGGIMIHVFCLDGLAEDALAVYEELRHQKIPVSYFLEHSLVRALAKMQRFERANLLYISTVPRSSDQDEARSYDSTGLYLFAYQGDVERAEDCFERLASKGGVLPLEMNLVMHASAKQGDTKRITELFNEFFEKPSEDSVPRPRRPNTYHYATMINAYSVRDDISGMNKWLDRMLADGYTPDLATYNIILKGVAQRDDMQSLNTLLDQMRDSAVPPNINSYTTIIKILARRRDVLGAEAMFKRMVREGITLDRIAITTLMNAHVEAGSWRGVIRIFDYISASQLRDIKLGVEVFNTLLKAYVLIGAPLDVVIRIFQRLEKADIKPTNRTFALLIQSACSAGRIDIASKLFVKMENLEKDWTTDVDVTKEVLTIIMAAYLRIGNRAQARVIYEDMQRRGIQPTAYTYASILRSYSDAGFAENMRIAQEFLDSLVSIPPDERGWVQPAFGREDAMAFVYAPLINAHAKKLDVEMAEQLYQEFMEHSKHPTIGILALLMDAYRRAGDIDGVQRVWPQVFDLACKRTDEADALLDTDDVKGKFFRSRRRGDLLCIPLSIYIDALSHAGKHIEIAHTWNKLRENGFQFDAHNWNHLVVALVRAGQPVRAFEVVEKVILPYQLQSHHIIRERTEKVDSPLLFDKEEIQKEIEEEPFIAKIERSHFKRPHLLERLRRRFRGVAFREPPNMAHELHLMQQISPEWNVWRPNNVTLQVLARVLERLDSGRLIRAMEPPARRPDEEDFEGASMDEVVAETPDSRPPSTEEVEEARMMLNDILSDYPKTIMKIDKWEVESVQQASKHSKRFVRQTKFELLEMGRGRI</sequence>
<dbReference type="InterPro" id="IPR011990">
    <property type="entry name" value="TPR-like_helical_dom_sf"/>
</dbReference>
<name>A0A9Q5I111_SANBA</name>
<feature type="region of interest" description="Disordered" evidence="2">
    <location>
        <begin position="19"/>
        <end position="38"/>
    </location>
</feature>
<dbReference type="EMBL" id="LNZH02000153">
    <property type="protein sequence ID" value="OCB89571.1"/>
    <property type="molecule type" value="Genomic_DNA"/>
</dbReference>
<proteinExistence type="predicted"/>
<dbReference type="Proteomes" id="UP000757232">
    <property type="component" value="Unassembled WGS sequence"/>
</dbReference>
<evidence type="ECO:0008006" key="5">
    <source>
        <dbReference type="Google" id="ProtNLM"/>
    </source>
</evidence>
<protein>
    <recommendedName>
        <fullName evidence="5">Pentacotripeptide-repeat region of PRORP domain-containing protein</fullName>
    </recommendedName>
</protein>
<feature type="repeat" description="PPR" evidence="1">
    <location>
        <begin position="394"/>
        <end position="428"/>
    </location>
</feature>
<dbReference type="OrthoDB" id="185373at2759"/>
<dbReference type="Pfam" id="PF12854">
    <property type="entry name" value="PPR_1"/>
    <property type="match status" value="1"/>
</dbReference>
<dbReference type="PANTHER" id="PTHR46862">
    <property type="entry name" value="OS07G0661900 PROTEIN"/>
    <property type="match status" value="1"/>
</dbReference>
<evidence type="ECO:0000313" key="3">
    <source>
        <dbReference type="EMBL" id="OCB89571.1"/>
    </source>
</evidence>
<dbReference type="NCBIfam" id="TIGR00756">
    <property type="entry name" value="PPR"/>
    <property type="match status" value="3"/>
</dbReference>
<dbReference type="Pfam" id="PF01535">
    <property type="entry name" value="PPR"/>
    <property type="match status" value="3"/>
</dbReference>
<accession>A0A9Q5I111</accession>
<dbReference type="PROSITE" id="PS51375">
    <property type="entry name" value="PPR"/>
    <property type="match status" value="4"/>
</dbReference>
<comment type="caution">
    <text evidence="3">The sequence shown here is derived from an EMBL/GenBank/DDBJ whole genome shotgun (WGS) entry which is preliminary data.</text>
</comment>
<dbReference type="InterPro" id="IPR002885">
    <property type="entry name" value="PPR_rpt"/>
</dbReference>
<reference evidence="3" key="1">
    <citation type="submission" date="2016-06" db="EMBL/GenBank/DDBJ databases">
        <title>Draft Genome sequence of the fungus Inonotus baumii.</title>
        <authorList>
            <person name="Zhu H."/>
            <person name="Lin W."/>
        </authorList>
    </citation>
    <scope>NUCLEOTIDE SEQUENCE</scope>
    <source>
        <strain evidence="3">821</strain>
    </source>
</reference>